<dbReference type="EMBL" id="SPIA01000001">
    <property type="protein sequence ID" value="TFH68566.1"/>
    <property type="molecule type" value="Genomic_DNA"/>
</dbReference>
<dbReference type="PANTHER" id="PTHR31118:SF12">
    <property type="entry name" value="CYCLASE-LIKE PROTEIN 2"/>
    <property type="match status" value="1"/>
</dbReference>
<dbReference type="Pfam" id="PF04199">
    <property type="entry name" value="Cyclase"/>
    <property type="match status" value="1"/>
</dbReference>
<dbReference type="SUPFAM" id="SSF102198">
    <property type="entry name" value="Putative cyclase"/>
    <property type="match status" value="1"/>
</dbReference>
<sequence>MSQSVLTNLVAGIASGSIKMVDLTETLREDYPTIQLPPEFGQALPFKKEVISHYDENGPAWSWSNFSMSEHTGTHLDAPAHWVSGKDVVNGTVDTMPMEQMIAPVCVIDCSAEVAADKGFILTKQHLLDWEAQHGQIPAGSWVFLRSDWRKVADPDNYINMQEDGAHSPGPDGECVLFLINERDVLGFGTECVGTDAGQGFFMDPPLPCHFYMHGNGKLGLQCMTNLDLLPATGAVVISPPLKIIEGSGSPLRVMALVPA</sequence>
<keyword evidence="2" id="KW-1185">Reference proteome</keyword>
<gene>
    <name evidence="1" type="ORF">E3W66_00985</name>
</gene>
<reference evidence="1 2" key="1">
    <citation type="submission" date="2019-03" db="EMBL/GenBank/DDBJ databases">
        <title>Draft genome of Gammaproteobacteria bacterium LSUCC0057, a member of the SAR92 clade.</title>
        <authorList>
            <person name="Lanclos V.C."/>
            <person name="Doiron C."/>
            <person name="Henson M.W."/>
            <person name="Thrash J.C."/>
        </authorList>
    </citation>
    <scope>NUCLEOTIDE SEQUENCE [LARGE SCALE GENOMIC DNA]</scope>
    <source>
        <strain evidence="1 2">LSUCC0057</strain>
    </source>
</reference>
<dbReference type="OrthoDB" id="7067800at2"/>
<dbReference type="AlphaFoldDB" id="A0A4Y8UI78"/>
<comment type="caution">
    <text evidence="1">The sequence shown here is derived from an EMBL/GenBank/DDBJ whole genome shotgun (WGS) entry which is preliminary data.</text>
</comment>
<organism evidence="1 2">
    <name type="scientific">Gammaproteobacteria bacterium LSUCC0057</name>
    <dbReference type="NCBI Taxonomy" id="2559237"/>
    <lineage>
        <taxon>Bacteria</taxon>
        <taxon>Pseudomonadati</taxon>
        <taxon>Pseudomonadota</taxon>
        <taxon>Gammaproteobacteria</taxon>
        <taxon>Cellvibrionales</taxon>
        <taxon>Porticoccaceae</taxon>
        <taxon>SAR92 clade</taxon>
    </lineage>
</organism>
<dbReference type="GO" id="GO:0004061">
    <property type="term" value="F:arylformamidase activity"/>
    <property type="evidence" value="ECO:0007669"/>
    <property type="project" value="InterPro"/>
</dbReference>
<dbReference type="Gene3D" id="3.50.30.50">
    <property type="entry name" value="Putative cyclase"/>
    <property type="match status" value="1"/>
</dbReference>
<dbReference type="InterPro" id="IPR007325">
    <property type="entry name" value="KFase/CYL"/>
</dbReference>
<name>A0A4Y8UI78_9GAMM</name>
<dbReference type="PANTHER" id="PTHR31118">
    <property type="entry name" value="CYCLASE-LIKE PROTEIN 2"/>
    <property type="match status" value="1"/>
</dbReference>
<dbReference type="GO" id="GO:0019441">
    <property type="term" value="P:L-tryptophan catabolic process to kynurenine"/>
    <property type="evidence" value="ECO:0007669"/>
    <property type="project" value="InterPro"/>
</dbReference>
<dbReference type="Proteomes" id="UP000298133">
    <property type="component" value="Unassembled WGS sequence"/>
</dbReference>
<evidence type="ECO:0000313" key="2">
    <source>
        <dbReference type="Proteomes" id="UP000298133"/>
    </source>
</evidence>
<proteinExistence type="predicted"/>
<dbReference type="InterPro" id="IPR037175">
    <property type="entry name" value="KFase_sf"/>
</dbReference>
<accession>A0A4Y8UI78</accession>
<evidence type="ECO:0000313" key="1">
    <source>
        <dbReference type="EMBL" id="TFH68566.1"/>
    </source>
</evidence>
<protein>
    <submittedName>
        <fullName evidence="1">Cyclase family protein</fullName>
    </submittedName>
</protein>